<proteinExistence type="predicted"/>
<dbReference type="Proteomes" id="UP000265120">
    <property type="component" value="Chromosome 20"/>
</dbReference>
<evidence type="ECO:0000313" key="3">
    <source>
        <dbReference type="Proteomes" id="UP000265120"/>
    </source>
</evidence>
<dbReference type="InterPro" id="IPR039499">
    <property type="entry name" value="LURA1/LRA25"/>
</dbReference>
<protein>
    <submittedName>
        <fullName evidence="2">Leucine rich adaptor protein 1-like</fullName>
    </submittedName>
</protein>
<keyword evidence="3" id="KW-1185">Reference proteome</keyword>
<dbReference type="AlphaFoldDB" id="A0A3P8WT73"/>
<dbReference type="PANTHER" id="PTHR33767:SF2">
    <property type="entry name" value="LEUCINE RICH ADAPTOR PROTEIN 1"/>
    <property type="match status" value="1"/>
</dbReference>
<evidence type="ECO:0000313" key="2">
    <source>
        <dbReference type="Ensembl" id="ENSCSEP00000028711.1"/>
    </source>
</evidence>
<evidence type="ECO:0000256" key="1">
    <source>
        <dbReference type="SAM" id="MobiDB-lite"/>
    </source>
</evidence>
<name>A0A3P8WT73_CYNSE</name>
<dbReference type="GO" id="GO:0001819">
    <property type="term" value="P:positive regulation of cytokine production"/>
    <property type="evidence" value="ECO:0007669"/>
    <property type="project" value="TreeGrafter"/>
</dbReference>
<feature type="region of interest" description="Disordered" evidence="1">
    <location>
        <begin position="199"/>
        <end position="230"/>
    </location>
</feature>
<dbReference type="Pfam" id="PF14854">
    <property type="entry name" value="LURAP"/>
    <property type="match status" value="1"/>
</dbReference>
<dbReference type="GeneTree" id="ENSGT00530000063790"/>
<dbReference type="Ensembl" id="ENSCSET00000029103.1">
    <property type="protein sequence ID" value="ENSCSEP00000028711.1"/>
    <property type="gene ID" value="ENSCSEG00000018384.1"/>
</dbReference>
<reference evidence="2" key="3">
    <citation type="submission" date="2025-09" db="UniProtKB">
        <authorList>
            <consortium name="Ensembl"/>
        </authorList>
    </citation>
    <scope>IDENTIFICATION</scope>
</reference>
<dbReference type="PANTHER" id="PTHR33767">
    <property type="entry name" value="LEUCINE RICH ADAPTOR PROTEIN 1-LIKE"/>
    <property type="match status" value="1"/>
</dbReference>
<reference evidence="2 3" key="1">
    <citation type="journal article" date="2014" name="Nat. Genet.">
        <title>Whole-genome sequence of a flatfish provides insights into ZW sex chromosome evolution and adaptation to a benthic lifestyle.</title>
        <authorList>
            <person name="Chen S."/>
            <person name="Zhang G."/>
            <person name="Shao C."/>
            <person name="Huang Q."/>
            <person name="Liu G."/>
            <person name="Zhang P."/>
            <person name="Song W."/>
            <person name="An N."/>
            <person name="Chalopin D."/>
            <person name="Volff J.N."/>
            <person name="Hong Y."/>
            <person name="Li Q."/>
            <person name="Sha Z."/>
            <person name="Zhou H."/>
            <person name="Xie M."/>
            <person name="Yu Q."/>
            <person name="Liu Y."/>
            <person name="Xiang H."/>
            <person name="Wang N."/>
            <person name="Wu K."/>
            <person name="Yang C."/>
            <person name="Zhou Q."/>
            <person name="Liao X."/>
            <person name="Yang L."/>
            <person name="Hu Q."/>
            <person name="Zhang J."/>
            <person name="Meng L."/>
            <person name="Jin L."/>
            <person name="Tian Y."/>
            <person name="Lian J."/>
            <person name="Yang J."/>
            <person name="Miao G."/>
            <person name="Liu S."/>
            <person name="Liang Z."/>
            <person name="Yan F."/>
            <person name="Li Y."/>
            <person name="Sun B."/>
            <person name="Zhang H."/>
            <person name="Zhang J."/>
            <person name="Zhu Y."/>
            <person name="Du M."/>
            <person name="Zhao Y."/>
            <person name="Schartl M."/>
            <person name="Tang Q."/>
            <person name="Wang J."/>
        </authorList>
    </citation>
    <scope>NUCLEOTIDE SEQUENCE</scope>
</reference>
<feature type="compositionally biased region" description="Polar residues" evidence="1">
    <location>
        <begin position="211"/>
        <end position="223"/>
    </location>
</feature>
<reference evidence="2" key="2">
    <citation type="submission" date="2025-08" db="UniProtKB">
        <authorList>
            <consortium name="Ensembl"/>
        </authorList>
    </citation>
    <scope>IDENTIFICATION</scope>
</reference>
<accession>A0A3P8WT73</accession>
<dbReference type="OMA" id="QWCWVES"/>
<sequence length="257" mass="28750">MEENHNVLLPELKEMENKVGMKTPEILLSWMGGEDANFEDVNDWRCHTSDFSGDFSDRISSLKHELRLLRSADVKILRQLVAVHEGIEALRWLIEEQGATVSLGSSLSGSLSSLVTVVEQASTGSTLGSGSSPTFPKYLTETPGEDSAGQLSAKFDYHDYATDMPSPSFQMSQPQNADPLLPRDVNTTAGTITRALLRSRKSRKEKKDTSVTHTNSTDSPNNYKTKEEERIPNREDALLVYDTQWCWMESKDDVTYL</sequence>
<organism evidence="2 3">
    <name type="scientific">Cynoglossus semilaevis</name>
    <name type="common">Tongue sole</name>
    <dbReference type="NCBI Taxonomy" id="244447"/>
    <lineage>
        <taxon>Eukaryota</taxon>
        <taxon>Metazoa</taxon>
        <taxon>Chordata</taxon>
        <taxon>Craniata</taxon>
        <taxon>Vertebrata</taxon>
        <taxon>Euteleostomi</taxon>
        <taxon>Actinopterygii</taxon>
        <taxon>Neopterygii</taxon>
        <taxon>Teleostei</taxon>
        <taxon>Neoteleostei</taxon>
        <taxon>Acanthomorphata</taxon>
        <taxon>Carangaria</taxon>
        <taxon>Pleuronectiformes</taxon>
        <taxon>Pleuronectoidei</taxon>
        <taxon>Cynoglossidae</taxon>
        <taxon>Cynoglossinae</taxon>
        <taxon>Cynoglossus</taxon>
    </lineage>
</organism>
<dbReference type="InterPro" id="IPR037443">
    <property type="entry name" value="LURAP1"/>
</dbReference>
<dbReference type="InParanoid" id="A0A3P8WT73"/>
<dbReference type="GO" id="GO:0043123">
    <property type="term" value="P:positive regulation of canonical NF-kappaB signal transduction"/>
    <property type="evidence" value="ECO:0007669"/>
    <property type="project" value="InterPro"/>
</dbReference>